<organism evidence="2 3">
    <name type="scientific">Pristionchus pacificus</name>
    <name type="common">Parasitic nematode worm</name>
    <dbReference type="NCBI Taxonomy" id="54126"/>
    <lineage>
        <taxon>Eukaryota</taxon>
        <taxon>Metazoa</taxon>
        <taxon>Ecdysozoa</taxon>
        <taxon>Nematoda</taxon>
        <taxon>Chromadorea</taxon>
        <taxon>Rhabditida</taxon>
        <taxon>Rhabditina</taxon>
        <taxon>Diplogasteromorpha</taxon>
        <taxon>Diplogasteroidea</taxon>
        <taxon>Neodiplogasteridae</taxon>
        <taxon>Pristionchus</taxon>
    </lineage>
</organism>
<dbReference type="Proteomes" id="UP000005239">
    <property type="component" value="Unassembled WGS sequence"/>
</dbReference>
<feature type="region of interest" description="Disordered" evidence="1">
    <location>
        <begin position="78"/>
        <end position="102"/>
    </location>
</feature>
<accession>A0A2A6CGB5</accession>
<accession>A0A8R1V2W9</accession>
<keyword evidence="3" id="KW-1185">Reference proteome</keyword>
<feature type="compositionally biased region" description="Basic and acidic residues" evidence="1">
    <location>
        <begin position="79"/>
        <end position="96"/>
    </location>
</feature>
<evidence type="ECO:0000256" key="1">
    <source>
        <dbReference type="SAM" id="MobiDB-lite"/>
    </source>
</evidence>
<dbReference type="PANTHER" id="PTHR22955">
    <property type="entry name" value="RETROTRANSPOSON"/>
    <property type="match status" value="1"/>
</dbReference>
<dbReference type="PANTHER" id="PTHR22955:SF66">
    <property type="entry name" value="INTEGRASE CATALYTIC DOMAIN-CONTAINING PROTEIN"/>
    <property type="match status" value="1"/>
</dbReference>
<evidence type="ECO:0000313" key="3">
    <source>
        <dbReference type="Proteomes" id="UP000005239"/>
    </source>
</evidence>
<reference evidence="3" key="1">
    <citation type="journal article" date="2008" name="Nat. Genet.">
        <title>The Pristionchus pacificus genome provides a unique perspective on nematode lifestyle and parasitism.</title>
        <authorList>
            <person name="Dieterich C."/>
            <person name="Clifton S.W."/>
            <person name="Schuster L.N."/>
            <person name="Chinwalla A."/>
            <person name="Delehaunty K."/>
            <person name="Dinkelacker I."/>
            <person name="Fulton L."/>
            <person name="Fulton R."/>
            <person name="Godfrey J."/>
            <person name="Minx P."/>
            <person name="Mitreva M."/>
            <person name="Roeseler W."/>
            <person name="Tian H."/>
            <person name="Witte H."/>
            <person name="Yang S.P."/>
            <person name="Wilson R.K."/>
            <person name="Sommer R.J."/>
        </authorList>
    </citation>
    <scope>NUCLEOTIDE SEQUENCE [LARGE SCALE GENOMIC DNA]</scope>
    <source>
        <strain evidence="3">PS312</strain>
    </source>
</reference>
<evidence type="ECO:0000313" key="2">
    <source>
        <dbReference type="EnsemblMetazoa" id="PPA44843.1"/>
    </source>
</evidence>
<name>A0A2A6CGB5_PRIPA</name>
<reference evidence="2" key="2">
    <citation type="submission" date="2022-06" db="UniProtKB">
        <authorList>
            <consortium name="EnsemblMetazoa"/>
        </authorList>
    </citation>
    <scope>IDENTIFICATION</scope>
    <source>
        <strain evidence="2">PS312</strain>
    </source>
</reference>
<feature type="region of interest" description="Disordered" evidence="1">
    <location>
        <begin position="143"/>
        <end position="162"/>
    </location>
</feature>
<sequence>MSSKYESKYSDLQSHLSTIKPQLISIDDEITKLLSASTSDEITDLSASIAKGVDNIHSIILDYSEIVASIKDTIESMEEDAHKEEEQQQFENKMDSTDGSTGLQLNPVRLMANLTKIETRFTRCLSTASMRVATIERIIKPSTLSTPPVHPSTSIHSTHDNHVPSVPSIDSTAVFQSLIDRITTIESNSKHTPNLSLPPIKLECFDGSDITKYQAYKYQLDELILKNSSLNEVEKAYHVRSSLKGATLSLVSSIPTHQNFLKRIIERLELEYGRSDLTQATLLQSLLRIRAKSIKLDDQLDAVRSMINLVQTIDEGSGIN</sequence>
<feature type="compositionally biased region" description="Polar residues" evidence="1">
    <location>
        <begin position="143"/>
        <end position="156"/>
    </location>
</feature>
<gene>
    <name evidence="2" type="primary">WBGene00283212</name>
</gene>
<dbReference type="AlphaFoldDB" id="A0A2A6CGB5"/>
<proteinExistence type="predicted"/>
<dbReference type="OrthoDB" id="5989194at2759"/>
<protein>
    <submittedName>
        <fullName evidence="2">Uncharacterized protein</fullName>
    </submittedName>
</protein>
<dbReference type="EnsemblMetazoa" id="PPA44843.1">
    <property type="protein sequence ID" value="PPA44843.1"/>
    <property type="gene ID" value="WBGene00283212"/>
</dbReference>